<gene>
    <name evidence="3" type="ORF">GCM10011496_24090</name>
</gene>
<organism evidence="3 4">
    <name type="scientific">Polaromonas eurypsychrophila</name>
    <dbReference type="NCBI Taxonomy" id="1614635"/>
    <lineage>
        <taxon>Bacteria</taxon>
        <taxon>Pseudomonadati</taxon>
        <taxon>Pseudomonadota</taxon>
        <taxon>Betaproteobacteria</taxon>
        <taxon>Burkholderiales</taxon>
        <taxon>Comamonadaceae</taxon>
        <taxon>Polaromonas</taxon>
    </lineage>
</organism>
<dbReference type="CDD" id="cd17557">
    <property type="entry name" value="REC_Rcp-like"/>
    <property type="match status" value="1"/>
</dbReference>
<feature type="domain" description="Response regulatory" evidence="2">
    <location>
        <begin position="5"/>
        <end position="133"/>
    </location>
</feature>
<name>A0A916WJ60_9BURK</name>
<dbReference type="SMART" id="SM00448">
    <property type="entry name" value="REC"/>
    <property type="match status" value="1"/>
</dbReference>
<dbReference type="Proteomes" id="UP000620596">
    <property type="component" value="Unassembled WGS sequence"/>
</dbReference>
<reference evidence="3" key="2">
    <citation type="submission" date="2020-09" db="EMBL/GenBank/DDBJ databases">
        <authorList>
            <person name="Sun Q."/>
            <person name="Zhou Y."/>
        </authorList>
    </citation>
    <scope>NUCLEOTIDE SEQUENCE</scope>
    <source>
        <strain evidence="3">CGMCC 1.15322</strain>
    </source>
</reference>
<dbReference type="EMBL" id="BMIG01000008">
    <property type="protein sequence ID" value="GGB02312.1"/>
    <property type="molecule type" value="Genomic_DNA"/>
</dbReference>
<accession>A0A916WJ60</accession>
<proteinExistence type="predicted"/>
<dbReference type="AlphaFoldDB" id="A0A916WJ60"/>
<dbReference type="InterPro" id="IPR001789">
    <property type="entry name" value="Sig_transdc_resp-reg_receiver"/>
</dbReference>
<keyword evidence="1" id="KW-0597">Phosphoprotein</keyword>
<evidence type="ECO:0000313" key="3">
    <source>
        <dbReference type="EMBL" id="GGB02312.1"/>
    </source>
</evidence>
<protein>
    <submittedName>
        <fullName evidence="3">Two-component system response regulator</fullName>
    </submittedName>
</protein>
<dbReference type="PANTHER" id="PTHR44520:SF1">
    <property type="entry name" value="TWO-COMPONENT SYSTEM REGULATORY PROTEIN"/>
    <property type="match status" value="1"/>
</dbReference>
<feature type="modified residue" description="4-aspartylphosphate" evidence="1">
    <location>
        <position position="66"/>
    </location>
</feature>
<dbReference type="Gene3D" id="3.40.50.2300">
    <property type="match status" value="1"/>
</dbReference>
<evidence type="ECO:0000256" key="1">
    <source>
        <dbReference type="PROSITE-ProRule" id="PRU00169"/>
    </source>
</evidence>
<evidence type="ECO:0000313" key="4">
    <source>
        <dbReference type="Proteomes" id="UP000620596"/>
    </source>
</evidence>
<comment type="caution">
    <text evidence="3">The sequence shown here is derived from an EMBL/GenBank/DDBJ whole genome shotgun (WGS) entry which is preliminary data.</text>
</comment>
<dbReference type="InterPro" id="IPR011006">
    <property type="entry name" value="CheY-like_superfamily"/>
</dbReference>
<dbReference type="InterPro" id="IPR052893">
    <property type="entry name" value="TCS_response_regulator"/>
</dbReference>
<dbReference type="Pfam" id="PF00072">
    <property type="entry name" value="Response_reg"/>
    <property type="match status" value="1"/>
</dbReference>
<keyword evidence="4" id="KW-1185">Reference proteome</keyword>
<dbReference type="RefSeq" id="WP_188708763.1">
    <property type="nucleotide sequence ID" value="NZ_BMIG01000008.1"/>
</dbReference>
<evidence type="ECO:0000259" key="2">
    <source>
        <dbReference type="PROSITE" id="PS50110"/>
    </source>
</evidence>
<dbReference type="GO" id="GO:0000160">
    <property type="term" value="P:phosphorelay signal transduction system"/>
    <property type="evidence" value="ECO:0007669"/>
    <property type="project" value="InterPro"/>
</dbReference>
<dbReference type="PANTHER" id="PTHR44520">
    <property type="entry name" value="RESPONSE REGULATOR RCP1-RELATED"/>
    <property type="match status" value="1"/>
</dbReference>
<dbReference type="PROSITE" id="PS50110">
    <property type="entry name" value="RESPONSE_REGULATORY"/>
    <property type="match status" value="1"/>
</dbReference>
<reference evidence="3" key="1">
    <citation type="journal article" date="2014" name="Int. J. Syst. Evol. Microbiol.">
        <title>Complete genome sequence of Corynebacterium casei LMG S-19264T (=DSM 44701T), isolated from a smear-ripened cheese.</title>
        <authorList>
            <consortium name="US DOE Joint Genome Institute (JGI-PGF)"/>
            <person name="Walter F."/>
            <person name="Albersmeier A."/>
            <person name="Kalinowski J."/>
            <person name="Ruckert C."/>
        </authorList>
    </citation>
    <scope>NUCLEOTIDE SEQUENCE</scope>
    <source>
        <strain evidence="3">CGMCC 1.15322</strain>
    </source>
</reference>
<sequence>MNDNPILVVEDNPDHLELTVLTLQEQGADTAIVTARDGAEALDYLFGQGAHAGRDTHKQPAFILLDMKLPKLSGLDVLRSVRANPLTALVPVVMLTSSSEQSDIIACYQSGANGFVRKPIDFGDFTEKLSRLQHYWLRVNESIATV</sequence>
<dbReference type="SUPFAM" id="SSF52172">
    <property type="entry name" value="CheY-like"/>
    <property type="match status" value="1"/>
</dbReference>